<dbReference type="Gene3D" id="3.60.15.10">
    <property type="entry name" value="Ribonuclease Z/Hydroxyacylglutathione hydrolase-like"/>
    <property type="match status" value="1"/>
</dbReference>
<dbReference type="PANTHER" id="PTHR46233:SF3">
    <property type="entry name" value="HYDROXYACYLGLUTATHIONE HYDROLASE GLOC"/>
    <property type="match status" value="1"/>
</dbReference>
<evidence type="ECO:0000259" key="5">
    <source>
        <dbReference type="SMART" id="SM00849"/>
    </source>
</evidence>
<dbReference type="Pfam" id="PF00753">
    <property type="entry name" value="Lactamase_B"/>
    <property type="match status" value="1"/>
</dbReference>
<keyword evidence="3" id="KW-0378">Hydrolase</keyword>
<evidence type="ECO:0000256" key="4">
    <source>
        <dbReference type="ARBA" id="ARBA00022833"/>
    </source>
</evidence>
<dbReference type="GO" id="GO:0046872">
    <property type="term" value="F:metal ion binding"/>
    <property type="evidence" value="ECO:0007669"/>
    <property type="project" value="UniProtKB-KW"/>
</dbReference>
<dbReference type="EMBL" id="MKVH01000002">
    <property type="protein sequence ID" value="OJX61356.1"/>
    <property type="molecule type" value="Genomic_DNA"/>
</dbReference>
<comment type="cofactor">
    <cofactor evidence="1">
        <name>Zn(2+)</name>
        <dbReference type="ChEBI" id="CHEBI:29105"/>
    </cofactor>
</comment>
<dbReference type="SMART" id="SM00849">
    <property type="entry name" value="Lactamase_B"/>
    <property type="match status" value="1"/>
</dbReference>
<evidence type="ECO:0000256" key="3">
    <source>
        <dbReference type="ARBA" id="ARBA00022801"/>
    </source>
</evidence>
<keyword evidence="4" id="KW-0862">Zinc</keyword>
<comment type="caution">
    <text evidence="6">The sequence shown here is derived from an EMBL/GenBank/DDBJ whole genome shotgun (WGS) entry which is preliminary data.</text>
</comment>
<evidence type="ECO:0000256" key="1">
    <source>
        <dbReference type="ARBA" id="ARBA00001947"/>
    </source>
</evidence>
<evidence type="ECO:0000313" key="6">
    <source>
        <dbReference type="EMBL" id="OJX61356.1"/>
    </source>
</evidence>
<proteinExistence type="predicted"/>
<sequence length="209" mass="22509">MTELFSVEAGPVATLGYMIVDPSTSTSAVIDVPYGAARTFLDEARQRGCRITHILLTHTHWDHTADVSVLVEATGARVVVHAADTYRLTDPMAHTVWPLPFVIGAVTPDDFVDQGDAIDVAGCHLRILHTPGHTEGGICFVDDEAGRAFVGDTLFRESVGRTDLPGGDMDTLIASIHDRLMPLPDAMTVFPGHGPSTSIGHERLMNPFL</sequence>
<dbReference type="InterPro" id="IPR001279">
    <property type="entry name" value="Metallo-B-lactamas"/>
</dbReference>
<dbReference type="CDD" id="cd06262">
    <property type="entry name" value="metallo-hydrolase-like_MBL-fold"/>
    <property type="match status" value="1"/>
</dbReference>
<dbReference type="InterPro" id="IPR051453">
    <property type="entry name" value="MBL_Glyoxalase_II"/>
</dbReference>
<dbReference type="SUPFAM" id="SSF56281">
    <property type="entry name" value="Metallo-hydrolase/oxidoreductase"/>
    <property type="match status" value="1"/>
</dbReference>
<evidence type="ECO:0000256" key="2">
    <source>
        <dbReference type="ARBA" id="ARBA00022723"/>
    </source>
</evidence>
<keyword evidence="2" id="KW-0479">Metal-binding</keyword>
<dbReference type="Proteomes" id="UP000184233">
    <property type="component" value="Unassembled WGS sequence"/>
</dbReference>
<dbReference type="STRING" id="1895771.BGO89_00575"/>
<dbReference type="InterPro" id="IPR036866">
    <property type="entry name" value="RibonucZ/Hydroxyglut_hydro"/>
</dbReference>
<protein>
    <recommendedName>
        <fullName evidence="5">Metallo-beta-lactamase domain-containing protein</fullName>
    </recommendedName>
</protein>
<accession>A0A1M3L715</accession>
<organism evidence="6 7">
    <name type="scientific">Candidatus Kapaibacterium thiocyanatum</name>
    <dbReference type="NCBI Taxonomy" id="1895771"/>
    <lineage>
        <taxon>Bacteria</taxon>
        <taxon>Pseudomonadati</taxon>
        <taxon>Candidatus Kapaibacteriota</taxon>
        <taxon>Candidatus Kapaibacteriia</taxon>
        <taxon>Candidatus Kapaibacteriales</taxon>
        <taxon>Candidatus Kapaibacteriaceae</taxon>
        <taxon>Candidatus Kapaibacterium</taxon>
    </lineage>
</organism>
<evidence type="ECO:0000313" key="7">
    <source>
        <dbReference type="Proteomes" id="UP000184233"/>
    </source>
</evidence>
<dbReference type="AlphaFoldDB" id="A0A1M3L715"/>
<dbReference type="PANTHER" id="PTHR46233">
    <property type="entry name" value="HYDROXYACYLGLUTATHIONE HYDROLASE GLOC"/>
    <property type="match status" value="1"/>
</dbReference>
<feature type="domain" description="Metallo-beta-lactamase" evidence="5">
    <location>
        <begin position="13"/>
        <end position="193"/>
    </location>
</feature>
<gene>
    <name evidence="6" type="ORF">BGO89_00575</name>
</gene>
<reference evidence="6 7" key="1">
    <citation type="submission" date="2016-09" db="EMBL/GenBank/DDBJ databases">
        <title>Genome-resolved meta-omics ties microbial dynamics to process performance in biotechnology for thiocyanate degradation.</title>
        <authorList>
            <person name="Kantor R.S."/>
            <person name="Huddy R.J."/>
            <person name="Iyer R."/>
            <person name="Thomas B.C."/>
            <person name="Brown C.T."/>
            <person name="Anantharaman K."/>
            <person name="Tringe S."/>
            <person name="Hettich R.L."/>
            <person name="Harrison S.T."/>
            <person name="Banfield J.F."/>
        </authorList>
    </citation>
    <scope>NUCLEOTIDE SEQUENCE [LARGE SCALE GENOMIC DNA]</scope>
    <source>
        <strain evidence="6">59-99</strain>
    </source>
</reference>
<dbReference type="GO" id="GO:0016787">
    <property type="term" value="F:hydrolase activity"/>
    <property type="evidence" value="ECO:0007669"/>
    <property type="project" value="UniProtKB-KW"/>
</dbReference>
<name>A0A1M3L715_9BACT</name>